<keyword evidence="3" id="KW-1185">Reference proteome</keyword>
<feature type="chain" id="PRO_5022070039" evidence="1">
    <location>
        <begin position="27"/>
        <end position="97"/>
    </location>
</feature>
<keyword evidence="1" id="KW-0732">Signal</keyword>
<feature type="non-terminal residue" evidence="2">
    <location>
        <position position="97"/>
    </location>
</feature>
<dbReference type="EMBL" id="VIFM01000385">
    <property type="protein sequence ID" value="TQF09144.1"/>
    <property type="molecule type" value="Genomic_DNA"/>
</dbReference>
<reference evidence="2 3" key="1">
    <citation type="submission" date="2019-06" db="EMBL/GenBank/DDBJ databases">
        <authorList>
            <person name="Livingstone P."/>
            <person name="Whitworth D."/>
        </authorList>
    </citation>
    <scope>NUCLEOTIDE SEQUENCE [LARGE SCALE GENOMIC DNA]</scope>
    <source>
        <strain evidence="2 3">AM401</strain>
    </source>
</reference>
<gene>
    <name evidence="2" type="ORF">FJV41_46180</name>
</gene>
<evidence type="ECO:0000313" key="3">
    <source>
        <dbReference type="Proteomes" id="UP000315369"/>
    </source>
</evidence>
<comment type="caution">
    <text evidence="2">The sequence shown here is derived from an EMBL/GenBank/DDBJ whole genome shotgun (WGS) entry which is preliminary data.</text>
</comment>
<proteinExistence type="predicted"/>
<dbReference type="Proteomes" id="UP000315369">
    <property type="component" value="Unassembled WGS sequence"/>
</dbReference>
<feature type="signal peptide" evidence="1">
    <location>
        <begin position="1"/>
        <end position="26"/>
    </location>
</feature>
<organism evidence="2 3">
    <name type="scientific">Myxococcus llanfairpwllgwyngyllgogerychwyrndrobwllllantysiliogogogochensis</name>
    <dbReference type="NCBI Taxonomy" id="2590453"/>
    <lineage>
        <taxon>Bacteria</taxon>
        <taxon>Pseudomonadati</taxon>
        <taxon>Myxococcota</taxon>
        <taxon>Myxococcia</taxon>
        <taxon>Myxococcales</taxon>
        <taxon>Cystobacterineae</taxon>
        <taxon>Myxococcaceae</taxon>
        <taxon>Myxococcus</taxon>
    </lineage>
</organism>
<name>A0A540WL31_9BACT</name>
<dbReference type="AlphaFoldDB" id="A0A540WL31"/>
<evidence type="ECO:0000313" key="2">
    <source>
        <dbReference type="EMBL" id="TQF09144.1"/>
    </source>
</evidence>
<accession>A0A540WL31</accession>
<evidence type="ECO:0000256" key="1">
    <source>
        <dbReference type="SAM" id="SignalP"/>
    </source>
</evidence>
<sequence length="97" mass="9765">MNRSSVAFRRALATALLLAVPSASWAQAPAPAPAQGQPGNLQPATREAQALPSLAPLVDSVKSAVVNVDVQARGGGGGPRGMEDNPLFDRFFGGGGG</sequence>
<protein>
    <submittedName>
        <fullName evidence="2">Peptidase S1</fullName>
    </submittedName>
</protein>